<accession>A0A1N7FP26</accession>
<dbReference type="InterPro" id="IPR052336">
    <property type="entry name" value="MlaD_Phospholipid_Transporter"/>
</dbReference>
<dbReference type="Proteomes" id="UP000186019">
    <property type="component" value="Unassembled WGS sequence"/>
</dbReference>
<evidence type="ECO:0000313" key="2">
    <source>
        <dbReference type="EMBL" id="SIS02015.1"/>
    </source>
</evidence>
<gene>
    <name evidence="2" type="ORF">SAMN05421666_1225</name>
</gene>
<dbReference type="AlphaFoldDB" id="A0A1N7FP26"/>
<dbReference type="PANTHER" id="PTHR33371">
    <property type="entry name" value="INTERMEMBRANE PHOSPHOLIPID TRANSPORT SYSTEM BINDING PROTEIN MLAD-RELATED"/>
    <property type="match status" value="1"/>
</dbReference>
<dbReference type="RefSeq" id="WP_076531861.1">
    <property type="nucleotide sequence ID" value="NZ_FOAC01000001.1"/>
</dbReference>
<keyword evidence="3" id="KW-1185">Reference proteome</keyword>
<dbReference type="NCBIfam" id="TIGR04430">
    <property type="entry name" value="OM_asym_MlaD"/>
    <property type="match status" value="1"/>
</dbReference>
<dbReference type="Pfam" id="PF02470">
    <property type="entry name" value="MlaD"/>
    <property type="match status" value="1"/>
</dbReference>
<dbReference type="STRING" id="573024.SAMN05216208_0911"/>
<dbReference type="GO" id="GO:0015914">
    <property type="term" value="P:phospholipid transport"/>
    <property type="evidence" value="ECO:0007669"/>
    <property type="project" value="InterPro"/>
</dbReference>
<sequence length="153" mass="15415">MAENKSEVIAGAVVLAVALGFVFYAGKLTGASAGGQSYELGASFRSADGITVGTDVRLAGVKVGRVTSMALDPSTYRAGTTISVAEGISVPDDSALAISSEGLLGGNYVEILPGGSPIHFEPGDQIEFTQGSISLVSLLMKFVGGDSGEVPSE</sequence>
<feature type="domain" description="Mce/MlaD" evidence="1">
    <location>
        <begin position="37"/>
        <end position="114"/>
    </location>
</feature>
<dbReference type="InterPro" id="IPR003399">
    <property type="entry name" value="Mce/MlaD"/>
</dbReference>
<proteinExistence type="predicted"/>
<dbReference type="OrthoDB" id="7164001at2"/>
<protein>
    <submittedName>
        <fullName evidence="2">Phospholipid/cholesterol/gamma-HCH transport system substrate-binding protein</fullName>
    </submittedName>
</protein>
<name>A0A1N7FP26_9RHOB</name>
<evidence type="ECO:0000259" key="1">
    <source>
        <dbReference type="Pfam" id="PF02470"/>
    </source>
</evidence>
<dbReference type="EMBL" id="FTNV01000001">
    <property type="protein sequence ID" value="SIS02015.1"/>
    <property type="molecule type" value="Genomic_DNA"/>
</dbReference>
<dbReference type="PANTHER" id="PTHR33371:SF4">
    <property type="entry name" value="INTERMEMBRANE PHOSPHOLIPID TRANSPORT SYSTEM BINDING PROTEIN MLAD"/>
    <property type="match status" value="1"/>
</dbReference>
<organism evidence="2 3">
    <name type="scientific">Roseovarius nanhaiticus</name>
    <dbReference type="NCBI Taxonomy" id="573024"/>
    <lineage>
        <taxon>Bacteria</taxon>
        <taxon>Pseudomonadati</taxon>
        <taxon>Pseudomonadota</taxon>
        <taxon>Alphaproteobacteria</taxon>
        <taxon>Rhodobacterales</taxon>
        <taxon>Roseobacteraceae</taxon>
        <taxon>Roseovarius</taxon>
    </lineage>
</organism>
<dbReference type="InterPro" id="IPR030970">
    <property type="entry name" value="ABC_MlaD"/>
</dbReference>
<reference evidence="2 3" key="1">
    <citation type="submission" date="2017-01" db="EMBL/GenBank/DDBJ databases">
        <authorList>
            <person name="Mah S.A."/>
            <person name="Swanson W.J."/>
            <person name="Moy G.W."/>
            <person name="Vacquier V.D."/>
        </authorList>
    </citation>
    <scope>NUCLEOTIDE SEQUENCE [LARGE SCALE GENOMIC DNA]</scope>
    <source>
        <strain evidence="2 3">DSM 29590</strain>
    </source>
</reference>
<evidence type="ECO:0000313" key="3">
    <source>
        <dbReference type="Proteomes" id="UP000186019"/>
    </source>
</evidence>